<reference evidence="2" key="1">
    <citation type="submission" date="2014-09" db="EMBL/GenBank/DDBJ databases">
        <authorList>
            <person name="Sharma Rahul"/>
            <person name="Thines Marco"/>
        </authorList>
    </citation>
    <scope>NUCLEOTIDE SEQUENCE [LARGE SCALE GENOMIC DNA]</scope>
</reference>
<protein>
    <submittedName>
        <fullName evidence="1">Uncharacterized protein</fullName>
    </submittedName>
</protein>
<proteinExistence type="predicted"/>
<organism evidence="1 2">
    <name type="scientific">Plasmopara halstedii</name>
    <name type="common">Downy mildew of sunflower</name>
    <dbReference type="NCBI Taxonomy" id="4781"/>
    <lineage>
        <taxon>Eukaryota</taxon>
        <taxon>Sar</taxon>
        <taxon>Stramenopiles</taxon>
        <taxon>Oomycota</taxon>
        <taxon>Peronosporomycetes</taxon>
        <taxon>Peronosporales</taxon>
        <taxon>Peronosporaceae</taxon>
        <taxon>Plasmopara</taxon>
    </lineage>
</organism>
<sequence>MKSSSRRAPWLVGSSLVASLLRHAHELALPNDLTSGSKLKPALEHMLITLGDCRDGALASTGCFTSE</sequence>
<evidence type="ECO:0000313" key="1">
    <source>
        <dbReference type="EMBL" id="CEG45847.1"/>
    </source>
</evidence>
<dbReference type="RefSeq" id="XP_024582216.1">
    <property type="nucleotide sequence ID" value="XM_024716637.1"/>
</dbReference>
<dbReference type="Proteomes" id="UP000054928">
    <property type="component" value="Unassembled WGS sequence"/>
</dbReference>
<accession>A0A0P1AX33</accession>
<name>A0A0P1AX33_PLAHL</name>
<dbReference type="GeneID" id="36397175"/>
<keyword evidence="2" id="KW-1185">Reference proteome</keyword>
<dbReference type="AlphaFoldDB" id="A0A0P1AX33"/>
<evidence type="ECO:0000313" key="2">
    <source>
        <dbReference type="Proteomes" id="UP000054928"/>
    </source>
</evidence>
<dbReference type="EMBL" id="CCYD01001677">
    <property type="protein sequence ID" value="CEG45847.1"/>
    <property type="molecule type" value="Genomic_DNA"/>
</dbReference>